<dbReference type="Proteomes" id="UP000233524">
    <property type="component" value="Unassembled WGS sequence"/>
</dbReference>
<protein>
    <recommendedName>
        <fullName evidence="10">Alpha-1,3-glucosyltransferase</fullName>
        <ecNumber evidence="10">2.4.1.-</ecNumber>
    </recommendedName>
</protein>
<evidence type="ECO:0000256" key="7">
    <source>
        <dbReference type="ARBA" id="ARBA00022824"/>
    </source>
</evidence>
<evidence type="ECO:0000256" key="1">
    <source>
        <dbReference type="ARBA" id="ARBA00004477"/>
    </source>
</evidence>
<dbReference type="PANTHER" id="PTHR12413">
    <property type="entry name" value="DOLICHYL GLYCOSYLTRANSFERASE"/>
    <property type="match status" value="1"/>
</dbReference>
<evidence type="ECO:0000256" key="4">
    <source>
        <dbReference type="ARBA" id="ARBA00022676"/>
    </source>
</evidence>
<dbReference type="InParanoid" id="A0A2N3N656"/>
<keyword evidence="12" id="KW-1185">Reference proteome</keyword>
<feature type="transmembrane region" description="Helical" evidence="10">
    <location>
        <begin position="477"/>
        <end position="495"/>
    </location>
</feature>
<evidence type="ECO:0000256" key="2">
    <source>
        <dbReference type="ARBA" id="ARBA00004922"/>
    </source>
</evidence>
<organism evidence="11 12">
    <name type="scientific">Lomentospora prolificans</name>
    <dbReference type="NCBI Taxonomy" id="41688"/>
    <lineage>
        <taxon>Eukaryota</taxon>
        <taxon>Fungi</taxon>
        <taxon>Dikarya</taxon>
        <taxon>Ascomycota</taxon>
        <taxon>Pezizomycotina</taxon>
        <taxon>Sordariomycetes</taxon>
        <taxon>Hypocreomycetidae</taxon>
        <taxon>Microascales</taxon>
        <taxon>Microascaceae</taxon>
        <taxon>Lomentospora</taxon>
    </lineage>
</organism>
<evidence type="ECO:0000256" key="8">
    <source>
        <dbReference type="ARBA" id="ARBA00022989"/>
    </source>
</evidence>
<name>A0A2N3N656_9PEZI</name>
<keyword evidence="4 10" id="KW-0328">Glycosyltransferase</keyword>
<feature type="transmembrane region" description="Helical" evidence="10">
    <location>
        <begin position="152"/>
        <end position="174"/>
    </location>
</feature>
<feature type="transmembrane region" description="Helical" evidence="10">
    <location>
        <begin position="186"/>
        <end position="204"/>
    </location>
</feature>
<evidence type="ECO:0000313" key="11">
    <source>
        <dbReference type="EMBL" id="PKS07894.1"/>
    </source>
</evidence>
<evidence type="ECO:0000256" key="10">
    <source>
        <dbReference type="RuleBase" id="RU363110"/>
    </source>
</evidence>
<keyword evidence="7 10" id="KW-0256">Endoplasmic reticulum</keyword>
<dbReference type="GO" id="GO:0042281">
    <property type="term" value="F:dolichyl pyrophosphate Man9GlcNAc2 alpha-1,3-glucosyltransferase activity"/>
    <property type="evidence" value="ECO:0007669"/>
    <property type="project" value="TreeGrafter"/>
</dbReference>
<evidence type="ECO:0000256" key="5">
    <source>
        <dbReference type="ARBA" id="ARBA00022679"/>
    </source>
</evidence>
<comment type="similarity">
    <text evidence="3 10">Belongs to the ALG6/ALG8 glucosyltransferase family.</text>
</comment>
<keyword evidence="9 10" id="KW-0472">Membrane</keyword>
<reference evidence="11 12" key="1">
    <citation type="journal article" date="2017" name="G3 (Bethesda)">
        <title>First Draft Genome Sequence of the Pathogenic Fungus Lomentospora prolificans (Formerly Scedosporium prolificans).</title>
        <authorList>
            <person name="Luo R."/>
            <person name="Zimin A."/>
            <person name="Workman R."/>
            <person name="Fan Y."/>
            <person name="Pertea G."/>
            <person name="Grossman N."/>
            <person name="Wear M.P."/>
            <person name="Jia B."/>
            <person name="Miller H."/>
            <person name="Casadevall A."/>
            <person name="Timp W."/>
            <person name="Zhang S.X."/>
            <person name="Salzberg S.L."/>
        </authorList>
    </citation>
    <scope>NUCLEOTIDE SEQUENCE [LARGE SCALE GENOMIC DNA]</scope>
    <source>
        <strain evidence="11 12">JHH-5317</strain>
    </source>
</reference>
<feature type="transmembrane region" description="Helical" evidence="10">
    <location>
        <begin position="52"/>
        <end position="72"/>
    </location>
</feature>
<dbReference type="FunCoup" id="A0A2N3N656">
    <property type="interactions" value="920"/>
</dbReference>
<feature type="transmembrane region" description="Helical" evidence="10">
    <location>
        <begin position="547"/>
        <end position="570"/>
    </location>
</feature>
<dbReference type="PANTHER" id="PTHR12413:SF1">
    <property type="entry name" value="DOLICHYL PYROPHOSPHATE MAN9GLCNAC2 ALPHA-1,3-GLUCOSYLTRANSFERASE"/>
    <property type="match status" value="1"/>
</dbReference>
<evidence type="ECO:0000313" key="12">
    <source>
        <dbReference type="Proteomes" id="UP000233524"/>
    </source>
</evidence>
<evidence type="ECO:0000256" key="6">
    <source>
        <dbReference type="ARBA" id="ARBA00022692"/>
    </source>
</evidence>
<dbReference type="EC" id="2.4.1.-" evidence="10"/>
<feature type="transmembrane region" description="Helical" evidence="10">
    <location>
        <begin position="273"/>
        <end position="297"/>
    </location>
</feature>
<dbReference type="OrthoDB" id="5589195at2759"/>
<evidence type="ECO:0000256" key="9">
    <source>
        <dbReference type="ARBA" id="ARBA00023136"/>
    </source>
</evidence>
<dbReference type="UniPathway" id="UPA00378"/>
<feature type="transmembrane region" description="Helical" evidence="10">
    <location>
        <begin position="515"/>
        <end position="535"/>
    </location>
</feature>
<dbReference type="VEuPathDB" id="FungiDB:jhhlp_006502"/>
<feature type="transmembrane region" description="Helical" evidence="10">
    <location>
        <begin position="453"/>
        <end position="470"/>
    </location>
</feature>
<keyword evidence="6 10" id="KW-0812">Transmembrane</keyword>
<comment type="caution">
    <text evidence="11">The sequence shown here is derived from an EMBL/GenBank/DDBJ whole genome shotgun (WGS) entry which is preliminary data.</text>
</comment>
<dbReference type="GO" id="GO:0005789">
    <property type="term" value="C:endoplasmic reticulum membrane"/>
    <property type="evidence" value="ECO:0007669"/>
    <property type="project" value="UniProtKB-SubCell"/>
</dbReference>
<dbReference type="InterPro" id="IPR004856">
    <property type="entry name" value="Glyco_trans_ALG6/ALG8"/>
</dbReference>
<keyword evidence="8 10" id="KW-1133">Transmembrane helix</keyword>
<feature type="transmembrane region" description="Helical" evidence="10">
    <location>
        <begin position="406"/>
        <end position="423"/>
    </location>
</feature>
<sequence length="584" mass="66073">MARPPPSPHKPRRRPRLEHGKLSKSEALVRAPAFPLASFLWPARSSVSQWEVLPLILMVAGLFRWAAGLWGYSGFQKPPIFGDYEAQRHWMEITAHLPISQWYFHDLLWWGLDYPPLTAYHSWICGKIGTMINPAWFALFTSRGSDDPMLKIFMRATVIVSEYLIYIPAVVIFIRRYSRLNGVSTWSMSLALTAFLMQPATILIDHVHFQYNTVMLGFVLASMSSLLAERYLWAAVFFVAALGFKQMALYYAFTIFSYLLGSCVTPRLNIQRLMGIAAVTLVSFALLVLPIILGTMYDTSRGIESRPDFDGPPSPLPLFAWLTDYLDTESFYYPIVEQMVQIVHRVFPFARGLFEDKVANFWCALNVLIKLRKYPAALLQKASLAATLLSIVPPNLILFLRPQKTLLPLAFAATAWGFFLFSYQVHEKSVLLPLMPMTLLLAGKNGISKDTRAWVGFANLLGCWTMYPLLSRVDLRIPYSVLTFLWAYLLGLPPTSFNVYFSDLPQPAWLKWGTGIVHISFYVAMGVWHVVNAFVQVPASKPDLWVVANVGIGATGFMLCYVWCVARLAVDSGLFNKTTKTKTQ</sequence>
<comment type="pathway">
    <text evidence="2 10">Protein modification; protein glycosylation.</text>
</comment>
<proteinExistence type="inferred from homology"/>
<feature type="transmembrane region" description="Helical" evidence="10">
    <location>
        <begin position="382"/>
        <end position="400"/>
    </location>
</feature>
<gene>
    <name evidence="11" type="ORF">jhhlp_006502</name>
</gene>
<evidence type="ECO:0000256" key="3">
    <source>
        <dbReference type="ARBA" id="ARBA00008715"/>
    </source>
</evidence>
<comment type="subcellular location">
    <subcellularLocation>
        <location evidence="1 10">Endoplasmic reticulum membrane</location>
        <topology evidence="1 10">Multi-pass membrane protein</topology>
    </subcellularLocation>
</comment>
<dbReference type="EMBL" id="NLAX01000701">
    <property type="protein sequence ID" value="PKS07894.1"/>
    <property type="molecule type" value="Genomic_DNA"/>
</dbReference>
<feature type="transmembrane region" description="Helical" evidence="10">
    <location>
        <begin position="235"/>
        <end position="261"/>
    </location>
</feature>
<dbReference type="Pfam" id="PF03155">
    <property type="entry name" value="Alg6_Alg8"/>
    <property type="match status" value="2"/>
</dbReference>
<dbReference type="AlphaFoldDB" id="A0A2N3N656"/>
<keyword evidence="5 10" id="KW-0808">Transferase</keyword>
<dbReference type="STRING" id="41688.A0A2N3N656"/>
<accession>A0A2N3N656</accession>